<dbReference type="InterPro" id="IPR012341">
    <property type="entry name" value="6hp_glycosidase-like_sf"/>
</dbReference>
<dbReference type="Proteomes" id="UP000612585">
    <property type="component" value="Unassembled WGS sequence"/>
</dbReference>
<dbReference type="InterPro" id="IPR054491">
    <property type="entry name" value="MGH1-like_GH"/>
</dbReference>
<dbReference type="PANTHER" id="PTHR10412:SF10">
    <property type="entry name" value="GLYCOSYL HYDROLASE FAMILY 63 C-TERMINAL DOMAIN-CONTAINING PROTEIN"/>
    <property type="match status" value="1"/>
</dbReference>
<feature type="domain" description="Mannosylglycerate hydrolase MGH1-like glycoside hydrolase" evidence="1">
    <location>
        <begin position="711"/>
        <end position="867"/>
    </location>
</feature>
<accession>A0A8J3Z092</accession>
<dbReference type="GO" id="GO:0004573">
    <property type="term" value="F:Glc3Man9GlcNAc2 oligosaccharide glucosidase activity"/>
    <property type="evidence" value="ECO:0007669"/>
    <property type="project" value="InterPro"/>
</dbReference>
<dbReference type="EMBL" id="BOPG01000016">
    <property type="protein sequence ID" value="GIJ55264.1"/>
    <property type="molecule type" value="Genomic_DNA"/>
</dbReference>
<protein>
    <submittedName>
        <fullName evidence="2">Glucosidase</fullName>
    </submittedName>
</protein>
<organism evidence="2 3">
    <name type="scientific">Virgisporangium aurantiacum</name>
    <dbReference type="NCBI Taxonomy" id="175570"/>
    <lineage>
        <taxon>Bacteria</taxon>
        <taxon>Bacillati</taxon>
        <taxon>Actinomycetota</taxon>
        <taxon>Actinomycetes</taxon>
        <taxon>Micromonosporales</taxon>
        <taxon>Micromonosporaceae</taxon>
        <taxon>Virgisporangium</taxon>
    </lineage>
</organism>
<dbReference type="PANTHER" id="PTHR10412">
    <property type="entry name" value="MANNOSYL-OLIGOSACCHARIDE GLUCOSIDASE"/>
    <property type="match status" value="1"/>
</dbReference>
<dbReference type="InterPro" id="IPR008928">
    <property type="entry name" value="6-hairpin_glycosidase_sf"/>
</dbReference>
<dbReference type="RefSeq" id="WP_203991839.1">
    <property type="nucleotide sequence ID" value="NZ_BOPG01000016.1"/>
</dbReference>
<gene>
    <name evidence="2" type="ORF">Vau01_027800</name>
</gene>
<name>A0A8J3Z092_9ACTN</name>
<proteinExistence type="predicted"/>
<comment type="caution">
    <text evidence="2">The sequence shown here is derived from an EMBL/GenBank/DDBJ whole genome shotgun (WGS) entry which is preliminary data.</text>
</comment>
<keyword evidence="3" id="KW-1185">Reference proteome</keyword>
<evidence type="ECO:0000313" key="2">
    <source>
        <dbReference type="EMBL" id="GIJ55264.1"/>
    </source>
</evidence>
<dbReference type="AlphaFoldDB" id="A0A8J3Z092"/>
<dbReference type="InterPro" id="IPR004888">
    <property type="entry name" value="Glycoside_hydrolase_63"/>
</dbReference>
<dbReference type="SUPFAM" id="SSF48208">
    <property type="entry name" value="Six-hairpin glycosidases"/>
    <property type="match status" value="1"/>
</dbReference>
<evidence type="ECO:0000313" key="3">
    <source>
        <dbReference type="Proteomes" id="UP000612585"/>
    </source>
</evidence>
<dbReference type="GO" id="GO:0009311">
    <property type="term" value="P:oligosaccharide metabolic process"/>
    <property type="evidence" value="ECO:0007669"/>
    <property type="project" value="InterPro"/>
</dbReference>
<reference evidence="2" key="1">
    <citation type="submission" date="2021-01" db="EMBL/GenBank/DDBJ databases">
        <title>Whole genome shotgun sequence of Virgisporangium aurantiacum NBRC 16421.</title>
        <authorList>
            <person name="Komaki H."/>
            <person name="Tamura T."/>
        </authorList>
    </citation>
    <scope>NUCLEOTIDE SEQUENCE</scope>
    <source>
        <strain evidence="2">NBRC 16421</strain>
    </source>
</reference>
<sequence>MIGDAGRPGGEDAERRRLRDADAGAVAWRAWGPYLSERAWATVREDYSEYGTVWDYFPHDHARSRAYRWNEDGMAGVCDERQVFCFGLALWNGVDPIIKERMFGLDGDGGNHGEDAKEYWWYLDSTPTHSWMTWRYHYPQDAFPYADLVHTNAKRGRHDPEYELADTGVFDDDRYWAVTVDYAKAGPTDLCMTVTVENRGDARATLHLLPQLWFRNTWAWGLPGRDYVPRIRSGSGALVGEHKDLGRLVLAGDGAPGQLFCDNETNTGRLWGQAGRSAHPKDGFNDFLVHGADSVNPDGVGTKAALHYVLDVEARGTARVRLRLTLAPDGPPDLGSPDLGSPDLGDAFAGVMAARRREADDFYRTLTPAGASTDEALVLRQAVAGLMWGKQFFHFDVARWLAGDPASDPPPASRRYGRNSHWWHMTSHEVISMPDPWEYPWYAAWDLAFHCVSIARVDPGFAKSQLLLLLRDWYMHPNGQIPAYEWAFGDVNPPVHAWAALRVFELDGGRDHAFLARTLHKLLLNFTWWVNRKDTSGNNVFEGGFLGLDNVGPFDRSAALPVAGVLEQSDGTAWMAMYALNMLEIALILADRDPVYEDLATKFFEHFAYIAEAASTSGLWDDDDAFFYDVLRTSDGHRVPLRVRSVVGLLPLAAAAIIPVRMLRKLPDLTDRLRWFLTNRPAYTDIVGARSSHGGRQLRLLSMVGTGQLVRVLTRMLSPDEFLSDFGLRTLSRHHLGEPFTVHLAGSDFTVGYEPGESTSGLFGGNSNWRGPIWLPVNYILIDALRRYADFFGDTLRVEYPVGSGERVPLALVADDLSRRLISLFTIAADGRRPSSPFVDPRWRDQVLFYEYFHGDTGAGLGASHQTGWTALVLDLILELHR</sequence>
<dbReference type="Pfam" id="PF22422">
    <property type="entry name" value="MGH1-like_GH"/>
    <property type="match status" value="2"/>
</dbReference>
<feature type="domain" description="Mannosylglycerate hydrolase MGH1-like glycoside hydrolase" evidence="1">
    <location>
        <begin position="439"/>
        <end position="657"/>
    </location>
</feature>
<evidence type="ECO:0000259" key="1">
    <source>
        <dbReference type="Pfam" id="PF22422"/>
    </source>
</evidence>
<dbReference type="Gene3D" id="1.50.10.10">
    <property type="match status" value="2"/>
</dbReference>